<dbReference type="InterPro" id="IPR000772">
    <property type="entry name" value="Ricin_B_lectin"/>
</dbReference>
<evidence type="ECO:0000313" key="2">
    <source>
        <dbReference type="EMBL" id="MPC82740.1"/>
    </source>
</evidence>
<dbReference type="GO" id="GO:0016740">
    <property type="term" value="F:transferase activity"/>
    <property type="evidence" value="ECO:0007669"/>
    <property type="project" value="UniProtKB-KW"/>
</dbReference>
<reference evidence="2 3" key="1">
    <citation type="submission" date="2019-05" db="EMBL/GenBank/DDBJ databases">
        <title>Another draft genome of Portunus trituberculatus and its Hox gene families provides insights of decapod evolution.</title>
        <authorList>
            <person name="Jeong J.-H."/>
            <person name="Song I."/>
            <person name="Kim S."/>
            <person name="Choi T."/>
            <person name="Kim D."/>
            <person name="Ryu S."/>
            <person name="Kim W."/>
        </authorList>
    </citation>
    <scope>NUCLEOTIDE SEQUENCE [LARGE SCALE GENOMIC DNA]</scope>
    <source>
        <tissue evidence="2">Muscle</tissue>
    </source>
</reference>
<feature type="domain" description="Ricin B lectin" evidence="1">
    <location>
        <begin position="15"/>
        <end position="100"/>
    </location>
</feature>
<dbReference type="AlphaFoldDB" id="A0A5B7IEE5"/>
<keyword evidence="2" id="KW-0808">Transferase</keyword>
<name>A0A5B7IEE5_PORTR</name>
<dbReference type="SUPFAM" id="SSF50370">
    <property type="entry name" value="Ricin B-like lectins"/>
    <property type="match status" value="1"/>
</dbReference>
<dbReference type="Proteomes" id="UP000324222">
    <property type="component" value="Unassembled WGS sequence"/>
</dbReference>
<accession>A0A5B7IEE5</accession>
<dbReference type="InterPro" id="IPR035992">
    <property type="entry name" value="Ricin_B-like_lectins"/>
</dbReference>
<sequence>MVHGVGAHSVKMTKFNVQNVANPGLCVDCGYKHHGERFGLKECGWGGEQEMHLTWHQDIRPGRRSVCWDVSSGDPQAPVLLYNCHGMGGNQLWKYDPVSASFVLKIRKIEF</sequence>
<dbReference type="EMBL" id="VSRR010060589">
    <property type="protein sequence ID" value="MPC82740.1"/>
    <property type="molecule type" value="Genomic_DNA"/>
</dbReference>
<keyword evidence="3" id="KW-1185">Reference proteome</keyword>
<evidence type="ECO:0000259" key="1">
    <source>
        <dbReference type="Pfam" id="PF00652"/>
    </source>
</evidence>
<dbReference type="PROSITE" id="PS50231">
    <property type="entry name" value="RICIN_B_LECTIN"/>
    <property type="match status" value="1"/>
</dbReference>
<protein>
    <submittedName>
        <fullName evidence="2">Putative polypeptide N-acetylgalactosaminyltransferase 10</fullName>
    </submittedName>
</protein>
<gene>
    <name evidence="2" type="primary">gly-10_3</name>
    <name evidence="2" type="ORF">E2C01_077422</name>
</gene>
<dbReference type="Gene3D" id="2.80.10.50">
    <property type="match status" value="1"/>
</dbReference>
<dbReference type="OrthoDB" id="6159198at2759"/>
<dbReference type="Pfam" id="PF00652">
    <property type="entry name" value="Ricin_B_lectin"/>
    <property type="match status" value="1"/>
</dbReference>
<proteinExistence type="predicted"/>
<comment type="caution">
    <text evidence="2">The sequence shown here is derived from an EMBL/GenBank/DDBJ whole genome shotgun (WGS) entry which is preliminary data.</text>
</comment>
<organism evidence="2 3">
    <name type="scientific">Portunus trituberculatus</name>
    <name type="common">Swimming crab</name>
    <name type="synonym">Neptunus trituberculatus</name>
    <dbReference type="NCBI Taxonomy" id="210409"/>
    <lineage>
        <taxon>Eukaryota</taxon>
        <taxon>Metazoa</taxon>
        <taxon>Ecdysozoa</taxon>
        <taxon>Arthropoda</taxon>
        <taxon>Crustacea</taxon>
        <taxon>Multicrustacea</taxon>
        <taxon>Malacostraca</taxon>
        <taxon>Eumalacostraca</taxon>
        <taxon>Eucarida</taxon>
        <taxon>Decapoda</taxon>
        <taxon>Pleocyemata</taxon>
        <taxon>Brachyura</taxon>
        <taxon>Eubrachyura</taxon>
        <taxon>Portunoidea</taxon>
        <taxon>Portunidae</taxon>
        <taxon>Portuninae</taxon>
        <taxon>Portunus</taxon>
    </lineage>
</organism>
<evidence type="ECO:0000313" key="3">
    <source>
        <dbReference type="Proteomes" id="UP000324222"/>
    </source>
</evidence>